<evidence type="ECO:0000256" key="1">
    <source>
        <dbReference type="SAM" id="MobiDB-lite"/>
    </source>
</evidence>
<keyword evidence="2" id="KW-0732">Signal</keyword>
<feature type="signal peptide" evidence="2">
    <location>
        <begin position="1"/>
        <end position="27"/>
    </location>
</feature>
<name>J3MQA1_ORYBR</name>
<evidence type="ECO:0000313" key="4">
    <source>
        <dbReference type="Proteomes" id="UP000006038"/>
    </source>
</evidence>
<proteinExistence type="predicted"/>
<reference evidence="3" key="2">
    <citation type="submission" date="2013-04" db="UniProtKB">
        <authorList>
            <consortium name="EnsemblPlants"/>
        </authorList>
    </citation>
    <scope>IDENTIFICATION</scope>
</reference>
<dbReference type="HOGENOM" id="CLU_1858329_0_0_1"/>
<sequence>MERAGVIEALLLSAMAAASLLVTGGDACDGAPWMSAVAACQQASTAGVMSQLFDPIYFPIFPALTHTTCEARYDFIPHGVAPPCANSYSISSPGILDRPDLSSSLSLVMITPPLTDIGLKSPAQLETNQPFPSTDIAT</sequence>
<evidence type="ECO:0000313" key="3">
    <source>
        <dbReference type="EnsemblPlants" id="OB08G12800.1"/>
    </source>
</evidence>
<dbReference type="Gramene" id="OB08G12800.1">
    <property type="protein sequence ID" value="OB08G12800.1"/>
    <property type="gene ID" value="OB08G12800"/>
</dbReference>
<feature type="chain" id="PRO_5003774086" evidence="2">
    <location>
        <begin position="28"/>
        <end position="138"/>
    </location>
</feature>
<feature type="compositionally biased region" description="Polar residues" evidence="1">
    <location>
        <begin position="124"/>
        <end position="138"/>
    </location>
</feature>
<dbReference type="Proteomes" id="UP000006038">
    <property type="component" value="Chromosome 8"/>
</dbReference>
<protein>
    <submittedName>
        <fullName evidence="3">Uncharacterized protein</fullName>
    </submittedName>
</protein>
<organism evidence="3">
    <name type="scientific">Oryza brachyantha</name>
    <name type="common">malo sina</name>
    <dbReference type="NCBI Taxonomy" id="4533"/>
    <lineage>
        <taxon>Eukaryota</taxon>
        <taxon>Viridiplantae</taxon>
        <taxon>Streptophyta</taxon>
        <taxon>Embryophyta</taxon>
        <taxon>Tracheophyta</taxon>
        <taxon>Spermatophyta</taxon>
        <taxon>Magnoliopsida</taxon>
        <taxon>Liliopsida</taxon>
        <taxon>Poales</taxon>
        <taxon>Poaceae</taxon>
        <taxon>BOP clade</taxon>
        <taxon>Oryzoideae</taxon>
        <taxon>Oryzeae</taxon>
        <taxon>Oryzinae</taxon>
        <taxon>Oryza</taxon>
    </lineage>
</organism>
<dbReference type="AlphaFoldDB" id="J3MQA1"/>
<evidence type="ECO:0000256" key="2">
    <source>
        <dbReference type="SAM" id="SignalP"/>
    </source>
</evidence>
<dbReference type="EnsemblPlants" id="OB08G12800.1">
    <property type="protein sequence ID" value="OB08G12800.1"/>
    <property type="gene ID" value="OB08G12800"/>
</dbReference>
<reference evidence="3" key="1">
    <citation type="journal article" date="2013" name="Nat. Commun.">
        <title>Whole-genome sequencing of Oryza brachyantha reveals mechanisms underlying Oryza genome evolution.</title>
        <authorList>
            <person name="Chen J."/>
            <person name="Huang Q."/>
            <person name="Gao D."/>
            <person name="Wang J."/>
            <person name="Lang Y."/>
            <person name="Liu T."/>
            <person name="Li B."/>
            <person name="Bai Z."/>
            <person name="Luis Goicoechea J."/>
            <person name="Liang C."/>
            <person name="Chen C."/>
            <person name="Zhang W."/>
            <person name="Sun S."/>
            <person name="Liao Y."/>
            <person name="Zhang X."/>
            <person name="Yang L."/>
            <person name="Song C."/>
            <person name="Wang M."/>
            <person name="Shi J."/>
            <person name="Liu G."/>
            <person name="Liu J."/>
            <person name="Zhou H."/>
            <person name="Zhou W."/>
            <person name="Yu Q."/>
            <person name="An N."/>
            <person name="Chen Y."/>
            <person name="Cai Q."/>
            <person name="Wang B."/>
            <person name="Liu B."/>
            <person name="Min J."/>
            <person name="Huang Y."/>
            <person name="Wu H."/>
            <person name="Li Z."/>
            <person name="Zhang Y."/>
            <person name="Yin Y."/>
            <person name="Song W."/>
            <person name="Jiang J."/>
            <person name="Jackson S.A."/>
            <person name="Wing R.A."/>
            <person name="Wang J."/>
            <person name="Chen M."/>
        </authorList>
    </citation>
    <scope>NUCLEOTIDE SEQUENCE [LARGE SCALE GENOMIC DNA]</scope>
    <source>
        <strain evidence="3">cv. IRGC 101232</strain>
    </source>
</reference>
<feature type="region of interest" description="Disordered" evidence="1">
    <location>
        <begin position="119"/>
        <end position="138"/>
    </location>
</feature>
<accession>J3MQA1</accession>
<keyword evidence="4" id="KW-1185">Reference proteome</keyword>